<dbReference type="EMBL" id="JAZGQK010000003">
    <property type="protein sequence ID" value="MEE6257563.1"/>
    <property type="molecule type" value="Genomic_DNA"/>
</dbReference>
<comment type="caution">
    <text evidence="2">The sequence shown here is derived from an EMBL/GenBank/DDBJ whole genome shotgun (WGS) entry which is preliminary data.</text>
</comment>
<reference evidence="2 3" key="1">
    <citation type="submission" date="2024-01" db="EMBL/GenBank/DDBJ databases">
        <title>Genome insights into Plantactinospora sonchi sp. nov.</title>
        <authorList>
            <person name="Wang L."/>
        </authorList>
    </citation>
    <scope>NUCLEOTIDE SEQUENCE [LARGE SCALE GENOMIC DNA]</scope>
    <source>
        <strain evidence="2 3">NEAU-QY2</strain>
    </source>
</reference>
<dbReference type="PANTHER" id="PTHR43355:SF2">
    <property type="entry name" value="FLAVIN REDUCTASE (NADPH)"/>
    <property type="match status" value="1"/>
</dbReference>
<dbReference type="Gene3D" id="3.40.50.720">
    <property type="entry name" value="NAD(P)-binding Rossmann-like Domain"/>
    <property type="match status" value="1"/>
</dbReference>
<sequence>MRMTIFAASGGIGRHLLAQAVAAGHDVTAVVRDPARLPAAHGAQRVVTADLGAPDPAVLADAVAGSDAVLSGLGPRTRAEAGVTSRGTRAIVAAMRAGEVRRIVVVTAAPVSTEPSPGRPRPPRRDPGEGFVMRNVLTPAARAVQRRHYADLAVTEDVLCQRGLDWTVVRPPRLTDRPLTGTYRTAYGRNLRRGSVVPRADVAHYMLRALTEPDSIRQAVGIAT</sequence>
<evidence type="ECO:0000313" key="2">
    <source>
        <dbReference type="EMBL" id="MEE6257563.1"/>
    </source>
</evidence>
<dbReference type="Pfam" id="PF13460">
    <property type="entry name" value="NAD_binding_10"/>
    <property type="match status" value="1"/>
</dbReference>
<dbReference type="RefSeq" id="WP_331212687.1">
    <property type="nucleotide sequence ID" value="NZ_JAZGQK010000003.1"/>
</dbReference>
<keyword evidence="3" id="KW-1185">Reference proteome</keyword>
<dbReference type="InterPro" id="IPR036291">
    <property type="entry name" value="NAD(P)-bd_dom_sf"/>
</dbReference>
<evidence type="ECO:0000313" key="3">
    <source>
        <dbReference type="Proteomes" id="UP001332243"/>
    </source>
</evidence>
<name>A0ABU7RM63_9ACTN</name>
<proteinExistence type="predicted"/>
<feature type="domain" description="NAD(P)-binding" evidence="1">
    <location>
        <begin position="8"/>
        <end position="213"/>
    </location>
</feature>
<accession>A0ABU7RM63</accession>
<dbReference type="Proteomes" id="UP001332243">
    <property type="component" value="Unassembled WGS sequence"/>
</dbReference>
<dbReference type="SUPFAM" id="SSF51735">
    <property type="entry name" value="NAD(P)-binding Rossmann-fold domains"/>
    <property type="match status" value="1"/>
</dbReference>
<dbReference type="InterPro" id="IPR051606">
    <property type="entry name" value="Polyketide_Oxido-like"/>
</dbReference>
<evidence type="ECO:0000259" key="1">
    <source>
        <dbReference type="Pfam" id="PF13460"/>
    </source>
</evidence>
<dbReference type="InterPro" id="IPR016040">
    <property type="entry name" value="NAD(P)-bd_dom"/>
</dbReference>
<protein>
    <submittedName>
        <fullName evidence="2">NAD(P)H-binding protein</fullName>
    </submittedName>
</protein>
<organism evidence="2 3">
    <name type="scientific">Plantactinospora sonchi</name>
    <dbReference type="NCBI Taxonomy" id="1544735"/>
    <lineage>
        <taxon>Bacteria</taxon>
        <taxon>Bacillati</taxon>
        <taxon>Actinomycetota</taxon>
        <taxon>Actinomycetes</taxon>
        <taxon>Micromonosporales</taxon>
        <taxon>Micromonosporaceae</taxon>
        <taxon>Plantactinospora</taxon>
    </lineage>
</organism>
<gene>
    <name evidence="2" type="ORF">V1633_03545</name>
</gene>
<dbReference type="PANTHER" id="PTHR43355">
    <property type="entry name" value="FLAVIN REDUCTASE (NADPH)"/>
    <property type="match status" value="1"/>
</dbReference>